<dbReference type="GO" id="GO:0016787">
    <property type="term" value="F:hydrolase activity"/>
    <property type="evidence" value="ECO:0007669"/>
    <property type="project" value="UniProtKB-KW"/>
</dbReference>
<dbReference type="EMBL" id="WBWA01000028">
    <property type="protein sequence ID" value="KAB2662739.1"/>
    <property type="molecule type" value="Genomic_DNA"/>
</dbReference>
<name>A0A833CJU8_9HYPH</name>
<organism evidence="2 3">
    <name type="scientific">Brucella tritici</name>
    <dbReference type="NCBI Taxonomy" id="94626"/>
    <lineage>
        <taxon>Bacteria</taxon>
        <taxon>Pseudomonadati</taxon>
        <taxon>Pseudomonadota</taxon>
        <taxon>Alphaproteobacteria</taxon>
        <taxon>Hyphomicrobiales</taxon>
        <taxon>Brucellaceae</taxon>
        <taxon>Brucella/Ochrobactrum group</taxon>
        <taxon>Brucella</taxon>
    </lineage>
</organism>
<keyword evidence="2" id="KW-0378">Hydrolase</keyword>
<proteinExistence type="predicted"/>
<dbReference type="Proteomes" id="UP000430843">
    <property type="component" value="Unassembled WGS sequence"/>
</dbReference>
<dbReference type="Gene3D" id="1.10.530.10">
    <property type="match status" value="1"/>
</dbReference>
<feature type="compositionally biased region" description="Basic and acidic residues" evidence="1">
    <location>
        <begin position="456"/>
        <end position="467"/>
    </location>
</feature>
<dbReference type="InterPro" id="IPR023346">
    <property type="entry name" value="Lysozyme-like_dom_sf"/>
</dbReference>
<dbReference type="RefSeq" id="WP_151678641.1">
    <property type="nucleotide sequence ID" value="NZ_WBWA01000028.1"/>
</dbReference>
<evidence type="ECO:0000256" key="1">
    <source>
        <dbReference type="SAM" id="MobiDB-lite"/>
    </source>
</evidence>
<feature type="compositionally biased region" description="Basic and acidic residues" evidence="1">
    <location>
        <begin position="514"/>
        <end position="527"/>
    </location>
</feature>
<feature type="region of interest" description="Disordered" evidence="1">
    <location>
        <begin position="745"/>
        <end position="775"/>
    </location>
</feature>
<gene>
    <name evidence="2" type="ORF">F9K91_21120</name>
</gene>
<dbReference type="SUPFAM" id="SSF53955">
    <property type="entry name" value="Lysozyme-like"/>
    <property type="match status" value="1"/>
</dbReference>
<reference evidence="2 3" key="1">
    <citation type="submission" date="2019-09" db="EMBL/GenBank/DDBJ databases">
        <title>Taxonomic organization of the family Brucellaceae based on a phylogenomic approach.</title>
        <authorList>
            <person name="Leclercq S."/>
            <person name="Cloeckaert A."/>
            <person name="Zygmunt M.S."/>
        </authorList>
    </citation>
    <scope>NUCLEOTIDE SEQUENCE [LARGE SCALE GENOMIC DNA]</scope>
    <source>
        <strain evidence="2 3">LMG 18957</strain>
    </source>
</reference>
<keyword evidence="3" id="KW-1185">Reference proteome</keyword>
<feature type="region of interest" description="Disordered" evidence="1">
    <location>
        <begin position="441"/>
        <end position="491"/>
    </location>
</feature>
<evidence type="ECO:0000313" key="2">
    <source>
        <dbReference type="EMBL" id="KAB2662739.1"/>
    </source>
</evidence>
<comment type="caution">
    <text evidence="2">The sequence shown here is derived from an EMBL/GenBank/DDBJ whole genome shotgun (WGS) entry which is preliminary data.</text>
</comment>
<evidence type="ECO:0000313" key="3">
    <source>
        <dbReference type="Proteomes" id="UP000430843"/>
    </source>
</evidence>
<dbReference type="AlphaFoldDB" id="A0A833CJU8"/>
<feature type="region of interest" description="Disordered" evidence="1">
    <location>
        <begin position="513"/>
        <end position="532"/>
    </location>
</feature>
<protein>
    <submittedName>
        <fullName evidence="2">Glycoside hydrolase family 104 protein</fullName>
    </submittedName>
</protein>
<feature type="compositionally biased region" description="Low complexity" evidence="1">
    <location>
        <begin position="468"/>
        <end position="488"/>
    </location>
</feature>
<sequence length="775" mass="86352">MAVRKQETEEADKARAITDFHRNNQVSYAEAVRQGLIPASSSRSYMEWYKRSQGELAGLKLQDKFNLDYQQWEGRNSADSTSYSAWASQWMKENVGAEQDPDTLKGLAPHLERLAMGGMDTFMRDRNNRIVEDARATSGSLITDNLLRAVDDGKATGHIDYDSVWNRTMELRQEALSKGEDPVAYDKMMVDTILLQAETSRDDTILSLLDKNLPGRDKPLSYDPDVRGRIAQSRERIENKLASQATTEGVAQERADKKQHEEYWSEAVALMANGEEVPEDLIVKLSRRDGMARMKIAKYKKEYGDMDVEEDPKAILEVMSKIYAGGGKDVVLEAQEKGIILKAETLQKAYSTVDTVRKASQDDGVFSSATFKQYQKFILNSTSTGPLDFNGARELTEEGMEADGDFRMMVLKWESENPKAGIIEREKAIREIGEIIKGRLVADPNGSGDQKMYVSDSDREKLEKQAQEQEQSSATPQTPATPPVQQAQREPDGGIFSYIPQVIDDVGQYVFGTPDKEEFSNGDEYRGAAKATSPLGQAVENKARNDAITKLAEKRGISFEDAESLVNQRVQKILEDDPAKAVSQESKDKLTTLFQDPPKLERLTASNVPVAPLLNLFGKTEGTDRGEGYNETLGYGRYTGGSVNLVGMTLGDIDKLQTQMLRHPDNRHNSSAVGRYQVVRTTLRDVKRELGLTDDMKFTPKLQDRIAIRLLERRGLKRWLSGAMSDDQFMNNLALEWASIPKASGRGAYRGQRTGSSTAGVKQALNAVRSKNSAG</sequence>
<accession>A0A833CJU8</accession>